<name>A0A8J2S5E1_9STRA</name>
<accession>A0A8J2S5E1</accession>
<organism evidence="1 2">
    <name type="scientific">Pelagomonas calceolata</name>
    <dbReference type="NCBI Taxonomy" id="35677"/>
    <lineage>
        <taxon>Eukaryota</taxon>
        <taxon>Sar</taxon>
        <taxon>Stramenopiles</taxon>
        <taxon>Ochrophyta</taxon>
        <taxon>Pelagophyceae</taxon>
        <taxon>Pelagomonadales</taxon>
        <taxon>Pelagomonadaceae</taxon>
        <taxon>Pelagomonas</taxon>
    </lineage>
</organism>
<dbReference type="OrthoDB" id="236800at2759"/>
<sequence>MPTIRQVAGLGCYIVASTLLVVTLRVGPDPGEPGGDVVEHARLFEKYQATDPFVGVVVERYQATKPLRIAYDPVIKPRRAAPPDCARATRAVTGNSTYGRLNNALIALAHLLEFAATAPEPTMVVLPDHVKEWVPRSEFNYSGALGGWACVADAAPAGLRVEAADLRDIYWWAAEPTTNFGVTGLRSHSAELKGLILAQIVMRPQPGLRALVARATPKGPYVAIHLRSLEGTCVARLRLEGVAVQRVTARDMGRDVTAEDLCSMSGAYVKAALRMDAVPKNWPILLVHDGQNTQKAGKLRKNWHAVETHATAYADLILAVRSAYFIGNPASSFSANVVMIRRALGAAPESTNLRVLDFPRPGSYK</sequence>
<protein>
    <recommendedName>
        <fullName evidence="3">O-fucosyltransferase family protein</fullName>
    </recommendedName>
</protein>
<dbReference type="Gene3D" id="3.40.50.11350">
    <property type="match status" value="1"/>
</dbReference>
<dbReference type="EMBL" id="CAKKNE010000001">
    <property type="protein sequence ID" value="CAH0365558.1"/>
    <property type="molecule type" value="Genomic_DNA"/>
</dbReference>
<evidence type="ECO:0000313" key="2">
    <source>
        <dbReference type="Proteomes" id="UP000789595"/>
    </source>
</evidence>
<gene>
    <name evidence="1" type="ORF">PECAL_1P20040</name>
</gene>
<keyword evidence="2" id="KW-1185">Reference proteome</keyword>
<evidence type="ECO:0008006" key="3">
    <source>
        <dbReference type="Google" id="ProtNLM"/>
    </source>
</evidence>
<reference evidence="1" key="1">
    <citation type="submission" date="2021-11" db="EMBL/GenBank/DDBJ databases">
        <authorList>
            <consortium name="Genoscope - CEA"/>
            <person name="William W."/>
        </authorList>
    </citation>
    <scope>NUCLEOTIDE SEQUENCE</scope>
</reference>
<evidence type="ECO:0000313" key="1">
    <source>
        <dbReference type="EMBL" id="CAH0365558.1"/>
    </source>
</evidence>
<dbReference type="AlphaFoldDB" id="A0A8J2S5E1"/>
<dbReference type="Proteomes" id="UP000789595">
    <property type="component" value="Unassembled WGS sequence"/>
</dbReference>
<comment type="caution">
    <text evidence="1">The sequence shown here is derived from an EMBL/GenBank/DDBJ whole genome shotgun (WGS) entry which is preliminary data.</text>
</comment>
<proteinExistence type="predicted"/>